<dbReference type="AlphaFoldDB" id="A0A3B0W780"/>
<dbReference type="InterPro" id="IPR005358">
    <property type="entry name" value="Puta_zinc/iron-chelating_dom"/>
</dbReference>
<name>A0A3B0W780_9ZZZZ</name>
<dbReference type="Pfam" id="PF03692">
    <property type="entry name" value="CxxCxxCC"/>
    <property type="match status" value="1"/>
</dbReference>
<dbReference type="PIRSF" id="PIRSF006173">
    <property type="entry name" value="UCP006173"/>
    <property type="match status" value="1"/>
</dbReference>
<protein>
    <submittedName>
        <fullName evidence="1">UPF0260 protein YcgN</fullName>
    </submittedName>
</protein>
<dbReference type="NCBIfam" id="NF003507">
    <property type="entry name" value="PRK05170.2-5"/>
    <property type="match status" value="1"/>
</dbReference>
<dbReference type="NCBIfam" id="NF003501">
    <property type="entry name" value="PRK05170.1-5"/>
    <property type="match status" value="1"/>
</dbReference>
<dbReference type="InterPro" id="IPR008228">
    <property type="entry name" value="UCP006173"/>
</dbReference>
<reference evidence="1" key="1">
    <citation type="submission" date="2018-06" db="EMBL/GenBank/DDBJ databases">
        <authorList>
            <person name="Zhirakovskaya E."/>
        </authorList>
    </citation>
    <scope>NUCLEOTIDE SEQUENCE</scope>
</reference>
<gene>
    <name evidence="1" type="ORF">MNBD_GAMMA05-1025</name>
</gene>
<dbReference type="PANTHER" id="PTHR37421:SF1">
    <property type="entry name" value="UPF0260 PROTEIN YCGN"/>
    <property type="match status" value="1"/>
</dbReference>
<accession>A0A3B0W780</accession>
<evidence type="ECO:0000313" key="1">
    <source>
        <dbReference type="EMBL" id="VAW51171.1"/>
    </source>
</evidence>
<proteinExistence type="predicted"/>
<dbReference type="EMBL" id="UOFE01000013">
    <property type="protein sequence ID" value="VAW51171.1"/>
    <property type="molecule type" value="Genomic_DNA"/>
</dbReference>
<sequence length="147" mass="17080">MQKFWEIKPLQQMTAEEWESLCDGCGLCCLVKIEDEDNGDVLNTSVSCKLLNIEKCQCSDYKNRFNKAEMCTKLTLENLAQMKWLPDSCAYKRLNNSRSLPSWHYLITGDKYAVHEEGVSAKWFALSEEYVHPEQLIQFVIDLKSEK</sequence>
<organism evidence="1">
    <name type="scientific">hydrothermal vent metagenome</name>
    <dbReference type="NCBI Taxonomy" id="652676"/>
    <lineage>
        <taxon>unclassified sequences</taxon>
        <taxon>metagenomes</taxon>
        <taxon>ecological metagenomes</taxon>
    </lineage>
</organism>
<dbReference type="PANTHER" id="PTHR37421">
    <property type="entry name" value="UPF0260 PROTEIN YCGN"/>
    <property type="match status" value="1"/>
</dbReference>